<evidence type="ECO:0000313" key="3">
    <source>
        <dbReference type="Proteomes" id="UP000290407"/>
    </source>
</evidence>
<gene>
    <name evidence="2" type="ORF">EQG79_14625</name>
</gene>
<dbReference type="Proteomes" id="UP000290407">
    <property type="component" value="Unassembled WGS sequence"/>
</dbReference>
<dbReference type="AlphaFoldDB" id="A0A4Q2UQ97"/>
<dbReference type="EMBL" id="SBLB01000003">
    <property type="protein sequence ID" value="RYC69825.1"/>
    <property type="molecule type" value="Genomic_DNA"/>
</dbReference>
<keyword evidence="1" id="KW-0732">Signal</keyword>
<reference evidence="2 3" key="1">
    <citation type="submission" date="2019-01" db="EMBL/GenBank/DDBJ databases">
        <title>Spirosoma flava sp. nov., a propanil-degrading bacterium isolated from herbicide-contaminated soil.</title>
        <authorList>
            <person name="Zhang L."/>
            <person name="Jiang J.-D."/>
        </authorList>
    </citation>
    <scope>NUCLEOTIDE SEQUENCE [LARGE SCALE GENOMIC DNA]</scope>
    <source>
        <strain evidence="2 3">TY50</strain>
    </source>
</reference>
<comment type="caution">
    <text evidence="2">The sequence shown here is derived from an EMBL/GenBank/DDBJ whole genome shotgun (WGS) entry which is preliminary data.</text>
</comment>
<feature type="chain" id="PRO_5020619913" evidence="1">
    <location>
        <begin position="19"/>
        <end position="276"/>
    </location>
</feature>
<evidence type="ECO:0000313" key="2">
    <source>
        <dbReference type="EMBL" id="RYC69825.1"/>
    </source>
</evidence>
<feature type="signal peptide" evidence="1">
    <location>
        <begin position="1"/>
        <end position="18"/>
    </location>
</feature>
<protein>
    <submittedName>
        <fullName evidence="2">Uncharacterized protein</fullName>
    </submittedName>
</protein>
<dbReference type="RefSeq" id="WP_077919747.1">
    <property type="nucleotide sequence ID" value="NZ_SBLB01000003.1"/>
</dbReference>
<sequence>MRTYVTLLMLLWAGSTLAQSNLPLTLAARPIQLYPSSPASLTGTLQGDPVAVTVRAKNFPVGTVLPDYLQPGITRNGQTFSINWTSSQTQQQPSQIWLEIRVEQTVVWADYIQFVAANRNVATQGQIQPVNVSNLTRADLLPLSTSIAAVSATLPTKLDSDIYSAFLASQASIDAGQTTKISSLSAGKVDLSSYNVDKSNMMLSIGLKANTGDVYTKAQADAKKPDIVAVTTFEAAQALSVAGRPTIYLITNDERFGRSVTYWDGSTYSVSPLISR</sequence>
<organism evidence="2 3">
    <name type="scientific">Spirosoma sordidisoli</name>
    <dbReference type="NCBI Taxonomy" id="2502893"/>
    <lineage>
        <taxon>Bacteria</taxon>
        <taxon>Pseudomonadati</taxon>
        <taxon>Bacteroidota</taxon>
        <taxon>Cytophagia</taxon>
        <taxon>Cytophagales</taxon>
        <taxon>Cytophagaceae</taxon>
        <taxon>Spirosoma</taxon>
    </lineage>
</organism>
<evidence type="ECO:0000256" key="1">
    <source>
        <dbReference type="SAM" id="SignalP"/>
    </source>
</evidence>
<name>A0A4Q2UQ97_9BACT</name>
<accession>A0A4Q2UQ97</accession>
<keyword evidence="3" id="KW-1185">Reference proteome</keyword>
<proteinExistence type="predicted"/>